<dbReference type="SUPFAM" id="SSF46955">
    <property type="entry name" value="Putative DNA-binding domain"/>
    <property type="match status" value="1"/>
</dbReference>
<dbReference type="InterPro" id="IPR010260">
    <property type="entry name" value="AlpA"/>
</dbReference>
<reference evidence="1 2" key="1">
    <citation type="submission" date="2019-11" db="EMBL/GenBank/DDBJ databases">
        <title>Draft Genome Sequences of Six Type Strains of the Genus Massilia.</title>
        <authorList>
            <person name="Miess H."/>
            <person name="Frediansyah A."/>
            <person name="Goeker M."/>
            <person name="Gross H."/>
        </authorList>
    </citation>
    <scope>NUCLEOTIDE SEQUENCE [LARGE SCALE GENOMIC DNA]</scope>
    <source>
        <strain evidence="1 2">DSM 17513</strain>
    </source>
</reference>
<dbReference type="Gene3D" id="1.10.238.160">
    <property type="match status" value="1"/>
</dbReference>
<evidence type="ECO:0000313" key="2">
    <source>
        <dbReference type="Proteomes" id="UP000431684"/>
    </source>
</evidence>
<dbReference type="Proteomes" id="UP000431684">
    <property type="component" value="Unassembled WGS sequence"/>
</dbReference>
<dbReference type="Pfam" id="PF05930">
    <property type="entry name" value="Phage_AlpA"/>
    <property type="match status" value="1"/>
</dbReference>
<comment type="caution">
    <text evidence="1">The sequence shown here is derived from an EMBL/GenBank/DDBJ whole genome shotgun (WGS) entry which is preliminary data.</text>
</comment>
<dbReference type="OrthoDB" id="5298532at2"/>
<dbReference type="RefSeq" id="WP_155709872.1">
    <property type="nucleotide sequence ID" value="NZ_BMWU01000002.1"/>
</dbReference>
<gene>
    <name evidence="1" type="ORF">GJV26_17010</name>
</gene>
<proteinExistence type="predicted"/>
<accession>A0A6I3XB45</accession>
<keyword evidence="2" id="KW-1185">Reference proteome</keyword>
<dbReference type="EMBL" id="WNWM01000002">
    <property type="protein sequence ID" value="MUI14144.1"/>
    <property type="molecule type" value="Genomic_DNA"/>
</dbReference>
<protein>
    <submittedName>
        <fullName evidence="1">AlpA family phage regulatory protein</fullName>
    </submittedName>
</protein>
<evidence type="ECO:0000313" key="1">
    <source>
        <dbReference type="EMBL" id="MUI14144.1"/>
    </source>
</evidence>
<name>A0A6I3XB45_9BURK</name>
<dbReference type="InterPro" id="IPR009061">
    <property type="entry name" value="DNA-bd_dom_put_sf"/>
</dbReference>
<sequence length="73" mass="8033">MPQRVIRLAELATTKGKPGKLPVSPATVWRWVREGKFPKPFKLGRSVTVWDADEVEAFIVQRAKGAACDGGVQ</sequence>
<dbReference type="AlphaFoldDB" id="A0A6I3XB45"/>
<organism evidence="1 2">
    <name type="scientific">Pseudoduganella dura</name>
    <dbReference type="NCBI Taxonomy" id="321982"/>
    <lineage>
        <taxon>Bacteria</taxon>
        <taxon>Pseudomonadati</taxon>
        <taxon>Pseudomonadota</taxon>
        <taxon>Betaproteobacteria</taxon>
        <taxon>Burkholderiales</taxon>
        <taxon>Oxalobacteraceae</taxon>
        <taxon>Telluria group</taxon>
        <taxon>Pseudoduganella</taxon>
    </lineage>
</organism>